<protein>
    <submittedName>
        <fullName evidence="2">Uncharacterized protein</fullName>
    </submittedName>
</protein>
<dbReference type="AlphaFoldDB" id="A0A3N4IFX0"/>
<accession>A0A3N4IFX0</accession>
<evidence type="ECO:0000313" key="2">
    <source>
        <dbReference type="EMBL" id="RPA84516.1"/>
    </source>
</evidence>
<feature type="region of interest" description="Disordered" evidence="1">
    <location>
        <begin position="73"/>
        <end position="113"/>
    </location>
</feature>
<reference evidence="2 3" key="1">
    <citation type="journal article" date="2018" name="Nat. Ecol. Evol.">
        <title>Pezizomycetes genomes reveal the molecular basis of ectomycorrhizal truffle lifestyle.</title>
        <authorList>
            <person name="Murat C."/>
            <person name="Payen T."/>
            <person name="Noel B."/>
            <person name="Kuo A."/>
            <person name="Morin E."/>
            <person name="Chen J."/>
            <person name="Kohler A."/>
            <person name="Krizsan K."/>
            <person name="Balestrini R."/>
            <person name="Da Silva C."/>
            <person name="Montanini B."/>
            <person name="Hainaut M."/>
            <person name="Levati E."/>
            <person name="Barry K.W."/>
            <person name="Belfiori B."/>
            <person name="Cichocki N."/>
            <person name="Clum A."/>
            <person name="Dockter R.B."/>
            <person name="Fauchery L."/>
            <person name="Guy J."/>
            <person name="Iotti M."/>
            <person name="Le Tacon F."/>
            <person name="Lindquist E.A."/>
            <person name="Lipzen A."/>
            <person name="Malagnac F."/>
            <person name="Mello A."/>
            <person name="Molinier V."/>
            <person name="Miyauchi S."/>
            <person name="Poulain J."/>
            <person name="Riccioni C."/>
            <person name="Rubini A."/>
            <person name="Sitrit Y."/>
            <person name="Splivallo R."/>
            <person name="Traeger S."/>
            <person name="Wang M."/>
            <person name="Zifcakova L."/>
            <person name="Wipf D."/>
            <person name="Zambonelli A."/>
            <person name="Paolocci F."/>
            <person name="Nowrousian M."/>
            <person name="Ottonello S."/>
            <person name="Baldrian P."/>
            <person name="Spatafora J.W."/>
            <person name="Henrissat B."/>
            <person name="Nagy L.G."/>
            <person name="Aury J.M."/>
            <person name="Wincker P."/>
            <person name="Grigoriev I.V."/>
            <person name="Bonfante P."/>
            <person name="Martin F.M."/>
        </authorList>
    </citation>
    <scope>NUCLEOTIDE SEQUENCE [LARGE SCALE GENOMIC DNA]</scope>
    <source>
        <strain evidence="2 3">RN42</strain>
    </source>
</reference>
<proteinExistence type="predicted"/>
<dbReference type="EMBL" id="ML119658">
    <property type="protein sequence ID" value="RPA84516.1"/>
    <property type="molecule type" value="Genomic_DNA"/>
</dbReference>
<gene>
    <name evidence="2" type="ORF">BJ508DRAFT_303627</name>
</gene>
<keyword evidence="3" id="KW-1185">Reference proteome</keyword>
<evidence type="ECO:0000313" key="3">
    <source>
        <dbReference type="Proteomes" id="UP000275078"/>
    </source>
</evidence>
<organism evidence="2 3">
    <name type="scientific">Ascobolus immersus RN42</name>
    <dbReference type="NCBI Taxonomy" id="1160509"/>
    <lineage>
        <taxon>Eukaryota</taxon>
        <taxon>Fungi</taxon>
        <taxon>Dikarya</taxon>
        <taxon>Ascomycota</taxon>
        <taxon>Pezizomycotina</taxon>
        <taxon>Pezizomycetes</taxon>
        <taxon>Pezizales</taxon>
        <taxon>Ascobolaceae</taxon>
        <taxon>Ascobolus</taxon>
    </lineage>
</organism>
<sequence>MDKLRSRTSTTGEENGVRDSTTVSYINTWIKDGHEILNVLYVIIHAPRKVPTIREERRSTRLIPTLSYPCIKNEEYPRTNPKSSQSLQSERKTATRFQPKHQDGQFTNPDFPQSEIYREGDAYGNEILTVLFIKDDGECGSTHPKFPETDKSTREIVTLSCIRFINGQFTYLVRKVFTS</sequence>
<dbReference type="Proteomes" id="UP000275078">
    <property type="component" value="Unassembled WGS sequence"/>
</dbReference>
<name>A0A3N4IFX0_ASCIM</name>
<evidence type="ECO:0000256" key="1">
    <source>
        <dbReference type="SAM" id="MobiDB-lite"/>
    </source>
</evidence>